<reference evidence="4 5" key="1">
    <citation type="journal article" date="2020" name="Carbohydr. Polym.">
        <title>Characterization and optimization of production of bacterial cellulose from strain CGMCC 17276 based on whole-genome analysis.</title>
        <authorList>
            <person name="Lu T."/>
            <person name="Gao H."/>
            <person name="Liao B."/>
            <person name="Wu J."/>
            <person name="Zhang W."/>
            <person name="Huang J."/>
            <person name="Liu M."/>
            <person name="Huang J."/>
            <person name="Chang Z."/>
            <person name="Jin M."/>
            <person name="Yi Z."/>
            <person name="Jiang D."/>
        </authorList>
    </citation>
    <scope>NUCLEOTIDE SEQUENCE [LARGE SCALE GENOMIC DNA]</scope>
    <source>
        <strain evidence="4 5">CGMCC 17276</strain>
    </source>
</reference>
<protein>
    <submittedName>
        <fullName evidence="4">Cobalt-precorrin-6A reductase</fullName>
        <ecNumber evidence="4">1.3.1.106</ecNumber>
    </submittedName>
</protein>
<dbReference type="GO" id="GO:0016994">
    <property type="term" value="F:precorrin-6A reductase activity"/>
    <property type="evidence" value="ECO:0007669"/>
    <property type="project" value="InterPro"/>
</dbReference>
<keyword evidence="3 4" id="KW-0560">Oxidoreductase</keyword>
<dbReference type="UniPathway" id="UPA00148"/>
<dbReference type="NCBIfam" id="TIGR00715">
    <property type="entry name" value="precor6x_red"/>
    <property type="match status" value="1"/>
</dbReference>
<sequence>MRVLVLGGTTEARQLYAALEQRTDRFKVTVSLAGATRAPVLPALEVRIGGFGGVDGLREWLLAHHVEAVIDATHPFAVQMSNHAVTACAQAHVKLLRVERPGWTPVAGDRWTRVPDMQAAAGALGTTPRRVLLTVGRKDLLPFHHAGPHDWLLRCVDAPDAALLPAGTRLLLARGPFDEAGEEALLRRERIDVIVTKNSGGTATQAKLAAARRLGLGVIMVDRPPVAPAQTVADAAAAMAWLESLSGLHGKPAHKKSCK</sequence>
<gene>
    <name evidence="4" type="ORF">FMA36_04765</name>
</gene>
<dbReference type="Proteomes" id="UP000464674">
    <property type="component" value="Chromosome"/>
</dbReference>
<dbReference type="InterPro" id="IPR003723">
    <property type="entry name" value="Precorrin-6x_reduct"/>
</dbReference>
<dbReference type="PROSITE" id="PS51014">
    <property type="entry name" value="COBK_CBIJ"/>
    <property type="match status" value="1"/>
</dbReference>
<accession>A0A857FR26</accession>
<name>A0A857FR26_KOMXY</name>
<evidence type="ECO:0000256" key="1">
    <source>
        <dbReference type="ARBA" id="ARBA00004953"/>
    </source>
</evidence>
<proteinExistence type="predicted"/>
<dbReference type="PANTHER" id="PTHR36925">
    <property type="entry name" value="COBALT-PRECORRIN-6A REDUCTASE"/>
    <property type="match status" value="1"/>
</dbReference>
<dbReference type="EC" id="1.3.1.106" evidence="4"/>
<dbReference type="AlphaFoldDB" id="A0A857FR26"/>
<comment type="pathway">
    <text evidence="1">Cofactor biosynthesis; adenosylcobalamin biosynthesis.</text>
</comment>
<evidence type="ECO:0000256" key="2">
    <source>
        <dbReference type="ARBA" id="ARBA00022573"/>
    </source>
</evidence>
<dbReference type="EMBL" id="CP041348">
    <property type="protein sequence ID" value="QHC34904.1"/>
    <property type="molecule type" value="Genomic_DNA"/>
</dbReference>
<dbReference type="OrthoDB" id="5183775at2"/>
<evidence type="ECO:0000313" key="5">
    <source>
        <dbReference type="Proteomes" id="UP000464674"/>
    </source>
</evidence>
<dbReference type="RefSeq" id="WP_159261207.1">
    <property type="nucleotide sequence ID" value="NZ_CP041348.1"/>
</dbReference>
<dbReference type="NCBIfam" id="NF005968">
    <property type="entry name" value="PRK08057.1-2"/>
    <property type="match status" value="1"/>
</dbReference>
<dbReference type="Pfam" id="PF02571">
    <property type="entry name" value="CbiJ"/>
    <property type="match status" value="1"/>
</dbReference>
<evidence type="ECO:0000313" key="4">
    <source>
        <dbReference type="EMBL" id="QHC34904.1"/>
    </source>
</evidence>
<keyword evidence="2" id="KW-0169">Cobalamin biosynthesis</keyword>
<evidence type="ECO:0000256" key="3">
    <source>
        <dbReference type="ARBA" id="ARBA00023002"/>
    </source>
</evidence>
<organism evidence="4 5">
    <name type="scientific">Komagataeibacter xylinus</name>
    <name type="common">Gluconacetobacter xylinus</name>
    <dbReference type="NCBI Taxonomy" id="28448"/>
    <lineage>
        <taxon>Bacteria</taxon>
        <taxon>Pseudomonadati</taxon>
        <taxon>Pseudomonadota</taxon>
        <taxon>Alphaproteobacteria</taxon>
        <taxon>Acetobacterales</taxon>
        <taxon>Acetobacteraceae</taxon>
        <taxon>Komagataeibacter</taxon>
    </lineage>
</organism>
<dbReference type="PANTHER" id="PTHR36925:SF1">
    <property type="entry name" value="COBALT-PRECORRIN-6A REDUCTASE"/>
    <property type="match status" value="1"/>
</dbReference>
<dbReference type="GO" id="GO:0009236">
    <property type="term" value="P:cobalamin biosynthetic process"/>
    <property type="evidence" value="ECO:0007669"/>
    <property type="project" value="UniProtKB-UniPathway"/>
</dbReference>